<keyword evidence="2" id="KW-0812">Transmembrane</keyword>
<evidence type="ECO:0000256" key="1">
    <source>
        <dbReference type="SAM" id="MobiDB-lite"/>
    </source>
</evidence>
<feature type="transmembrane region" description="Helical" evidence="2">
    <location>
        <begin position="354"/>
        <end position="375"/>
    </location>
</feature>
<comment type="caution">
    <text evidence="3">The sequence shown here is derived from an EMBL/GenBank/DDBJ whole genome shotgun (WGS) entry which is preliminary data.</text>
</comment>
<dbReference type="Proteomes" id="UP000619260">
    <property type="component" value="Unassembled WGS sequence"/>
</dbReference>
<feature type="transmembrane region" description="Helical" evidence="2">
    <location>
        <begin position="382"/>
        <end position="402"/>
    </location>
</feature>
<reference evidence="3" key="1">
    <citation type="submission" date="2021-01" db="EMBL/GenBank/DDBJ databases">
        <title>Whole genome shotgun sequence of Virgisporangium aliadipatigenens NBRC 105644.</title>
        <authorList>
            <person name="Komaki H."/>
            <person name="Tamura T."/>
        </authorList>
    </citation>
    <scope>NUCLEOTIDE SEQUENCE</scope>
    <source>
        <strain evidence="3">NBRC 105644</strain>
    </source>
</reference>
<feature type="transmembrane region" description="Helical" evidence="2">
    <location>
        <begin position="233"/>
        <end position="258"/>
    </location>
</feature>
<dbReference type="AlphaFoldDB" id="A0A8J3YNM3"/>
<feature type="transmembrane region" description="Helical" evidence="2">
    <location>
        <begin position="329"/>
        <end position="348"/>
    </location>
</feature>
<gene>
    <name evidence="3" type="ORF">Val02_43040</name>
</gene>
<organism evidence="3 4">
    <name type="scientific">Virgisporangium aliadipatigenens</name>
    <dbReference type="NCBI Taxonomy" id="741659"/>
    <lineage>
        <taxon>Bacteria</taxon>
        <taxon>Bacillati</taxon>
        <taxon>Actinomycetota</taxon>
        <taxon>Actinomycetes</taxon>
        <taxon>Micromonosporales</taxon>
        <taxon>Micromonosporaceae</taxon>
        <taxon>Virgisporangium</taxon>
    </lineage>
</organism>
<feature type="transmembrane region" description="Helical" evidence="2">
    <location>
        <begin position="177"/>
        <end position="195"/>
    </location>
</feature>
<protein>
    <submittedName>
        <fullName evidence="3">Uncharacterized protein</fullName>
    </submittedName>
</protein>
<keyword evidence="2" id="KW-1133">Transmembrane helix</keyword>
<feature type="transmembrane region" description="Helical" evidence="2">
    <location>
        <begin position="265"/>
        <end position="284"/>
    </location>
</feature>
<name>A0A8J3YNM3_9ACTN</name>
<feature type="transmembrane region" description="Helical" evidence="2">
    <location>
        <begin position="414"/>
        <end position="435"/>
    </location>
</feature>
<accession>A0A8J3YNM3</accession>
<feature type="transmembrane region" description="Helical" evidence="2">
    <location>
        <begin position="149"/>
        <end position="171"/>
    </location>
</feature>
<sequence>MGSRVATLFPVDAQPASGAPLIPRQRTGSPDEARDPADATIVEPKVAEAPVPPAGTTGVERLWERVVALVTAHPRVVAAVAVLLGTAFSLTRTVGPGPLNSIFAEDASVFLEDALNHSTWEALSRPHNGYWNTVPRLLAEPASWVPLEYAPVVLSTSAALLSALMALGVYIASGAHLRHWIARCLAAVPIVMAPVGETMASTMANNVATLQFAAVYTVFWLLLWTPSSRAGRVVAIATVVASAASAVLTVTLIPLALLRLYGRRTAYSVTLALVLLAGTAANGIANLTGITNREGISHPTTDVWWALGLYVDGGLPHAMFGWREAMPTAQLRVLAWVLVIVVVLVAVLRLTRPAWLFAAVAGVHHVGVLVMSFMLQGGFEMRYVLIPELLLFAALAALLLPRRVEPTAPLGRKLLVQVPLGALAVVIAASCAANYRQDTGRSYSKPWRDAVAAARQVCADPAVERVSIGSMDGSARTTTDTSDSPLRGGWPVIVPCSRLR</sequence>
<proteinExistence type="predicted"/>
<evidence type="ECO:0000313" key="3">
    <source>
        <dbReference type="EMBL" id="GIJ47418.1"/>
    </source>
</evidence>
<feature type="transmembrane region" description="Helical" evidence="2">
    <location>
        <begin position="207"/>
        <end position="227"/>
    </location>
</feature>
<keyword evidence="4" id="KW-1185">Reference proteome</keyword>
<keyword evidence="2" id="KW-0472">Membrane</keyword>
<evidence type="ECO:0000313" key="4">
    <source>
        <dbReference type="Proteomes" id="UP000619260"/>
    </source>
</evidence>
<evidence type="ECO:0000256" key="2">
    <source>
        <dbReference type="SAM" id="Phobius"/>
    </source>
</evidence>
<feature type="region of interest" description="Disordered" evidence="1">
    <location>
        <begin position="1"/>
        <end position="36"/>
    </location>
</feature>
<dbReference type="EMBL" id="BOPF01000015">
    <property type="protein sequence ID" value="GIJ47418.1"/>
    <property type="molecule type" value="Genomic_DNA"/>
</dbReference>